<dbReference type="Proteomes" id="UP000001176">
    <property type="component" value="Chromosome"/>
</dbReference>
<evidence type="ECO:0000256" key="2">
    <source>
        <dbReference type="ARBA" id="ARBA00022723"/>
    </source>
</evidence>
<dbReference type="EMBL" id="AM889285">
    <property type="protein sequence ID" value="CAP56522.1"/>
    <property type="molecule type" value="Genomic_DNA"/>
</dbReference>
<sequence>MAGTPGGTGTTAERRPGLWGGTVIYCTTGMMHAKSRAGSRRNAGVWGNGPIMILRGNLVLPDRVAAGRITFDGTIRAIAPDEVSGGDGPAEALYILPGFIDAHVHGGDGADTMDGAAAIRRMARFHLVHGTTTILPTTITRPWPDVMDALHAVAEVKQAGMADGPVIHGAHLEGPFVSPHRLGAQPPFAIAPDPHHVRAALQTGVVRVVTLAPELEHADSAIAAFAAAGVRVSIGHTVAGFEQAEQAICRICAAGGTAGGTHLFNAMGGIEGRRPGPATALLCSDAGHAELIFDTHHVHPASFRLAHRLLGDRLLFVTDAMRGAGQGDGISQLGGQEVTIRDGIARLPDGTLAGSVLTLDGALRNAIAAGTDLVDAAKLVSRNAAHYLGLRDRGALLPGLRADFVVMDREFMVREVWVGGERRF</sequence>
<dbReference type="SUPFAM" id="SSF51556">
    <property type="entry name" value="Metallo-dependent hydrolases"/>
    <property type="match status" value="1"/>
</dbReference>
<dbReference type="InterPro" id="IPR032466">
    <property type="entry name" value="Metal_Hydrolase"/>
</dbReference>
<reference evidence="6 7" key="1">
    <citation type="journal article" date="2009" name="BMC Genomics">
        <title>Complete genome sequence of the sugarcane nitrogen-fixing endophyte Gluconacetobacter diazotrophicus Pal5.</title>
        <authorList>
            <person name="Bertalan M."/>
            <person name="Albano R."/>
            <person name="Padua V."/>
            <person name="Rouws L."/>
            <person name="Rojas C."/>
            <person name="Hemerly A."/>
            <person name="Teixeira K."/>
            <person name="Schwab S."/>
            <person name="Araujo J."/>
            <person name="Oliveira A."/>
            <person name="Franca L."/>
            <person name="Magalhaes V."/>
            <person name="Alqueres S."/>
            <person name="Cardoso A."/>
            <person name="Almeida W."/>
            <person name="Loureiro M.M."/>
            <person name="Nogueira E."/>
            <person name="Cidade D."/>
            <person name="Oliveira D."/>
            <person name="Simao T."/>
            <person name="Macedo J."/>
            <person name="Valadao A."/>
            <person name="Dreschsel M."/>
            <person name="Freitas F."/>
            <person name="Vidal M."/>
            <person name="Guedes H."/>
            <person name="Rodrigues E."/>
            <person name="Meneses C."/>
            <person name="Brioso P."/>
            <person name="Pozzer L."/>
            <person name="Figueiredo D."/>
            <person name="Montano H."/>
            <person name="Junior J."/>
            <person name="Filho G."/>
            <person name="Flores V."/>
            <person name="Ferreira B."/>
            <person name="Branco A."/>
            <person name="Gonzalez P."/>
            <person name="Guillobel H."/>
            <person name="Lemos M."/>
            <person name="Seibel L."/>
            <person name="Macedo J."/>
            <person name="Alves-Ferreira M."/>
            <person name="Sachetto-Martins G."/>
            <person name="Coelho A."/>
            <person name="Santos E."/>
            <person name="Amaral G."/>
            <person name="Neves A."/>
            <person name="Pacheco A.B."/>
            <person name="Carvalho D."/>
            <person name="Lery L."/>
            <person name="Bisch P."/>
            <person name="Rossle S.C."/>
            <person name="Urmenyi T."/>
            <person name="Kruger W.V."/>
            <person name="Martins O."/>
            <person name="Baldani J.I."/>
            <person name="Ferreira P.C."/>
        </authorList>
    </citation>
    <scope>NUCLEOTIDE SEQUENCE [LARGE SCALE GENOMIC DNA]</scope>
    <source>
        <strain evidence="7">ATCC 49037 / DSM 5601 / CCUG 37298 / CIP 103539 / LMG 7603 / PAl5</strain>
    </source>
</reference>
<keyword evidence="4" id="KW-0119">Carbohydrate metabolism</keyword>
<dbReference type="Pfam" id="PF01979">
    <property type="entry name" value="Amidohydro_1"/>
    <property type="match status" value="1"/>
</dbReference>
<dbReference type="GO" id="GO:0046872">
    <property type="term" value="F:metal ion binding"/>
    <property type="evidence" value="ECO:0007669"/>
    <property type="project" value="UniProtKB-KW"/>
</dbReference>
<evidence type="ECO:0000256" key="3">
    <source>
        <dbReference type="ARBA" id="ARBA00022801"/>
    </source>
</evidence>
<dbReference type="InterPro" id="IPR011059">
    <property type="entry name" value="Metal-dep_hydrolase_composite"/>
</dbReference>
<gene>
    <name evidence="6" type="primary">nagA</name>
    <name evidence="6" type="ordered locus">GDI2579</name>
</gene>
<dbReference type="Gene3D" id="3.20.20.140">
    <property type="entry name" value="Metal-dependent hydrolases"/>
    <property type="match status" value="1"/>
</dbReference>
<dbReference type="SUPFAM" id="SSF51338">
    <property type="entry name" value="Composite domain of metallo-dependent hydrolases"/>
    <property type="match status" value="1"/>
</dbReference>
<dbReference type="PANTHER" id="PTHR11113">
    <property type="entry name" value="N-ACETYLGLUCOSAMINE-6-PHOSPHATE DEACETYLASE"/>
    <property type="match status" value="1"/>
</dbReference>
<name>A9HNZ1_GLUDA</name>
<dbReference type="InterPro" id="IPR006680">
    <property type="entry name" value="Amidohydro-rel"/>
</dbReference>
<evidence type="ECO:0000256" key="4">
    <source>
        <dbReference type="ARBA" id="ARBA00023277"/>
    </source>
</evidence>
<dbReference type="PANTHER" id="PTHR11113:SF14">
    <property type="entry name" value="N-ACETYLGLUCOSAMINE-6-PHOSPHATE DEACETYLASE"/>
    <property type="match status" value="1"/>
</dbReference>
<evidence type="ECO:0000313" key="6">
    <source>
        <dbReference type="EMBL" id="CAP56522.1"/>
    </source>
</evidence>
<evidence type="ECO:0000256" key="1">
    <source>
        <dbReference type="ARBA" id="ARBA00010716"/>
    </source>
</evidence>
<accession>A9HNZ1</accession>
<dbReference type="GO" id="GO:0006046">
    <property type="term" value="P:N-acetylglucosamine catabolic process"/>
    <property type="evidence" value="ECO:0007669"/>
    <property type="project" value="TreeGrafter"/>
</dbReference>
<keyword evidence="3" id="KW-0378">Hydrolase</keyword>
<feature type="domain" description="Amidohydrolase-related" evidence="5">
    <location>
        <begin position="94"/>
        <end position="421"/>
    </location>
</feature>
<proteinExistence type="inferred from homology"/>
<dbReference type="Gene3D" id="2.30.40.10">
    <property type="entry name" value="Urease, subunit C, domain 1"/>
    <property type="match status" value="1"/>
</dbReference>
<dbReference type="GO" id="GO:0008448">
    <property type="term" value="F:N-acetylglucosamine-6-phosphate deacetylase activity"/>
    <property type="evidence" value="ECO:0007669"/>
    <property type="project" value="InterPro"/>
</dbReference>
<dbReference type="InterPro" id="IPR003764">
    <property type="entry name" value="GlcNAc_6-P_deAcase"/>
</dbReference>
<keyword evidence="2" id="KW-0479">Metal-binding</keyword>
<dbReference type="KEGG" id="gdi:GDI2579"/>
<dbReference type="NCBIfam" id="TIGR00221">
    <property type="entry name" value="nagA"/>
    <property type="match status" value="1"/>
</dbReference>
<evidence type="ECO:0000313" key="7">
    <source>
        <dbReference type="Proteomes" id="UP000001176"/>
    </source>
</evidence>
<comment type="similarity">
    <text evidence="1">Belongs to the metallo-dependent hydrolases superfamily. NagA family.</text>
</comment>
<keyword evidence="7" id="KW-1185">Reference proteome</keyword>
<dbReference type="AlphaFoldDB" id="A9HNZ1"/>
<organism evidence="6 7">
    <name type="scientific">Gluconacetobacter diazotrophicus (strain ATCC 49037 / DSM 5601 / CCUG 37298 / CIP 103539 / LMG 7603 / PAl5)</name>
    <dbReference type="NCBI Taxonomy" id="272568"/>
    <lineage>
        <taxon>Bacteria</taxon>
        <taxon>Pseudomonadati</taxon>
        <taxon>Pseudomonadota</taxon>
        <taxon>Alphaproteobacteria</taxon>
        <taxon>Acetobacterales</taxon>
        <taxon>Acetobacteraceae</taxon>
        <taxon>Gluconacetobacter</taxon>
    </lineage>
</organism>
<protein>
    <submittedName>
        <fullName evidence="6">Putative N-acetylglucosamine-6-phosphate deacetylase</fullName>
    </submittedName>
</protein>
<evidence type="ECO:0000259" key="5">
    <source>
        <dbReference type="Pfam" id="PF01979"/>
    </source>
</evidence>